<organism evidence="8">
    <name type="scientific">Lichtheimia ramosa</name>
    <dbReference type="NCBI Taxonomy" id="688394"/>
    <lineage>
        <taxon>Eukaryota</taxon>
        <taxon>Fungi</taxon>
        <taxon>Fungi incertae sedis</taxon>
        <taxon>Mucoromycota</taxon>
        <taxon>Mucoromycotina</taxon>
        <taxon>Mucoromycetes</taxon>
        <taxon>Mucorales</taxon>
        <taxon>Lichtheimiaceae</taxon>
        <taxon>Lichtheimia</taxon>
    </lineage>
</organism>
<feature type="compositionally biased region" description="Low complexity" evidence="6">
    <location>
        <begin position="449"/>
        <end position="466"/>
    </location>
</feature>
<evidence type="ECO:0000256" key="2">
    <source>
        <dbReference type="ARBA" id="ARBA00022963"/>
    </source>
</evidence>
<dbReference type="SUPFAM" id="SSF56024">
    <property type="entry name" value="Phospholipase D/nuclease"/>
    <property type="match status" value="1"/>
</dbReference>
<evidence type="ECO:0000313" key="8">
    <source>
        <dbReference type="EMBL" id="CDS03749.1"/>
    </source>
</evidence>
<feature type="compositionally biased region" description="Basic residues" evidence="6">
    <location>
        <begin position="185"/>
        <end position="198"/>
    </location>
</feature>
<feature type="region of interest" description="Disordered" evidence="6">
    <location>
        <begin position="114"/>
        <end position="145"/>
    </location>
</feature>
<evidence type="ECO:0000256" key="6">
    <source>
        <dbReference type="SAM" id="MobiDB-lite"/>
    </source>
</evidence>
<dbReference type="EMBL" id="LK023313">
    <property type="protein sequence ID" value="CDS03749.1"/>
    <property type="molecule type" value="Genomic_DNA"/>
</dbReference>
<evidence type="ECO:0000256" key="5">
    <source>
        <dbReference type="ARBA" id="ARBA00040549"/>
    </source>
</evidence>
<reference evidence="8" key="1">
    <citation type="journal article" date="2014" name="Genome Announc.">
        <title>De novo whole-genome sequence and genome annotation of Lichtheimia ramosa.</title>
        <authorList>
            <person name="Linde J."/>
            <person name="Schwartze V."/>
            <person name="Binder U."/>
            <person name="Lass-Florl C."/>
            <person name="Voigt K."/>
            <person name="Horn F."/>
        </authorList>
    </citation>
    <scope>NUCLEOTIDE SEQUENCE</scope>
    <source>
        <strain evidence="8">JMRC FSU:6197</strain>
    </source>
</reference>
<dbReference type="InterPro" id="IPR051406">
    <property type="entry name" value="PLD_domain"/>
</dbReference>
<evidence type="ECO:0000256" key="3">
    <source>
        <dbReference type="ARBA" id="ARBA00023098"/>
    </source>
</evidence>
<dbReference type="Pfam" id="PF13091">
    <property type="entry name" value="PLDc_2"/>
    <property type="match status" value="1"/>
</dbReference>
<feature type="compositionally biased region" description="Polar residues" evidence="6">
    <location>
        <begin position="212"/>
        <end position="235"/>
    </location>
</feature>
<feature type="compositionally biased region" description="Low complexity" evidence="6">
    <location>
        <begin position="199"/>
        <end position="211"/>
    </location>
</feature>
<feature type="region of interest" description="Disordered" evidence="6">
    <location>
        <begin position="168"/>
        <end position="264"/>
    </location>
</feature>
<keyword evidence="3" id="KW-0443">Lipid metabolism</keyword>
<evidence type="ECO:0000256" key="4">
    <source>
        <dbReference type="ARBA" id="ARBA00038012"/>
    </source>
</evidence>
<dbReference type="PANTHER" id="PTHR43856:SF1">
    <property type="entry name" value="MITOCHONDRIAL CARDIOLIPIN HYDROLASE"/>
    <property type="match status" value="1"/>
</dbReference>
<dbReference type="AlphaFoldDB" id="A0A077WAY8"/>
<dbReference type="CDD" id="cd09171">
    <property type="entry name" value="PLDc_vPLD6_like"/>
    <property type="match status" value="1"/>
</dbReference>
<dbReference type="Gene3D" id="3.30.870.10">
    <property type="entry name" value="Endonuclease Chain A"/>
    <property type="match status" value="1"/>
</dbReference>
<comment type="similarity">
    <text evidence="4">Belongs to the phospholipase D family. MitoPLD/Zucchini subfamily.</text>
</comment>
<keyword evidence="2" id="KW-0442">Lipid degradation</keyword>
<evidence type="ECO:0000256" key="1">
    <source>
        <dbReference type="ARBA" id="ARBA00022801"/>
    </source>
</evidence>
<sequence>MKDILSSLCCLGFKRSSASLADVMQAENVKELMVMTTPFASYLEEDQELKSCALHRLKELTANQGTTQKINALFDAAKSAVGDKEKHAMDWLHTCIIHTVIGSSSSSMVTQGTYGAMGSSAKAPRASKPRGMKPSSKPTFPGIVVSPYEEGDMEQAVKRTLTITRQNGTAVSEGESDISAAATSSKKKKRRKPRRGGNNKKATAAANGDNTLNQGGLTAPQSWYSGYDSATTDGSVTDGGESDVSRNSTAESRRKLGQKNKQGSLAPGAGYDAIVEKMTGSTEGVLFVKPFFFPDYTGKSFDAFISVIYAARETLYVCIYNFTDDHVADALIKAKQRNVNVRIISDDQTIQNEYSDVKRLHKKHGIPYRTDSNRDDFMHNKFAIIDGKILITGSYNWSKHARYYNQENIIITNVPDCVQAFEQEFERLWNQFSSDSAAATLPEKKKNVPKNGNGNKSLNKNITVVA</sequence>
<dbReference type="OrthoDB" id="5205528at2759"/>
<accession>A0A077WAY8</accession>
<protein>
    <recommendedName>
        <fullName evidence="5">Mitochondrial cardiolipin hydrolase</fullName>
    </recommendedName>
</protein>
<dbReference type="InterPro" id="IPR001736">
    <property type="entry name" value="PLipase_D/transphosphatidylase"/>
</dbReference>
<dbReference type="InterPro" id="IPR025202">
    <property type="entry name" value="PLD-like_dom"/>
</dbReference>
<dbReference type="PANTHER" id="PTHR43856">
    <property type="entry name" value="CARDIOLIPIN HYDROLASE"/>
    <property type="match status" value="1"/>
</dbReference>
<gene>
    <name evidence="8" type="ORF">LRAMOSA01150</name>
</gene>
<keyword evidence="1" id="KW-0378">Hydrolase</keyword>
<dbReference type="PROSITE" id="PS50035">
    <property type="entry name" value="PLD"/>
    <property type="match status" value="1"/>
</dbReference>
<dbReference type="GO" id="GO:0016891">
    <property type="term" value="F:RNA endonuclease activity producing 5'-phosphomonoesters, hydrolytic mechanism"/>
    <property type="evidence" value="ECO:0007669"/>
    <property type="project" value="TreeGrafter"/>
</dbReference>
<dbReference type="GO" id="GO:0016042">
    <property type="term" value="P:lipid catabolic process"/>
    <property type="evidence" value="ECO:0007669"/>
    <property type="project" value="UniProtKB-KW"/>
</dbReference>
<proteinExistence type="inferred from homology"/>
<evidence type="ECO:0000259" key="7">
    <source>
        <dbReference type="PROSITE" id="PS50035"/>
    </source>
</evidence>
<name>A0A077WAY8_9FUNG</name>
<feature type="domain" description="PLD phosphodiesterase" evidence="7">
    <location>
        <begin position="374"/>
        <end position="401"/>
    </location>
</feature>
<dbReference type="SMART" id="SM00155">
    <property type="entry name" value="PLDc"/>
    <property type="match status" value="1"/>
</dbReference>
<feature type="region of interest" description="Disordered" evidence="6">
    <location>
        <begin position="440"/>
        <end position="466"/>
    </location>
</feature>